<organism evidence="2 3">
    <name type="scientific">Asticcacaulis machinosus</name>
    <dbReference type="NCBI Taxonomy" id="2984211"/>
    <lineage>
        <taxon>Bacteria</taxon>
        <taxon>Pseudomonadati</taxon>
        <taxon>Pseudomonadota</taxon>
        <taxon>Alphaproteobacteria</taxon>
        <taxon>Caulobacterales</taxon>
        <taxon>Caulobacteraceae</taxon>
        <taxon>Asticcacaulis</taxon>
    </lineage>
</organism>
<keyword evidence="1" id="KW-0472">Membrane</keyword>
<evidence type="ECO:0000313" key="2">
    <source>
        <dbReference type="EMBL" id="MDC7674589.1"/>
    </source>
</evidence>
<comment type="caution">
    <text evidence="2">The sequence shown here is derived from an EMBL/GenBank/DDBJ whole genome shotgun (WGS) entry which is preliminary data.</text>
</comment>
<protein>
    <submittedName>
        <fullName evidence="2">Uncharacterized protein</fullName>
    </submittedName>
</protein>
<reference evidence="2 3" key="1">
    <citation type="submission" date="2023-01" db="EMBL/GenBank/DDBJ databases">
        <title>Novel species of the genus Asticcacaulis isolated from rivers.</title>
        <authorList>
            <person name="Lu H."/>
        </authorList>
    </citation>
    <scope>NUCLEOTIDE SEQUENCE [LARGE SCALE GENOMIC DNA]</scope>
    <source>
        <strain evidence="2 3">LKC15W</strain>
    </source>
</reference>
<accession>A0ABT5HG33</accession>
<dbReference type="RefSeq" id="WP_272742917.1">
    <property type="nucleotide sequence ID" value="NZ_JAQQKV010000001.1"/>
</dbReference>
<dbReference type="EMBL" id="JAQQKV010000001">
    <property type="protein sequence ID" value="MDC7674589.1"/>
    <property type="molecule type" value="Genomic_DNA"/>
</dbReference>
<keyword evidence="1" id="KW-1133">Transmembrane helix</keyword>
<evidence type="ECO:0000256" key="1">
    <source>
        <dbReference type="SAM" id="Phobius"/>
    </source>
</evidence>
<evidence type="ECO:0000313" key="3">
    <source>
        <dbReference type="Proteomes" id="UP001218579"/>
    </source>
</evidence>
<sequence>MKDEDLKSLFDITPAYDDEAAFQQRVVMGIRLKAAFRQGLIVVSGFVGGLYALIQFIRIPGWALNSELGGSVRAATRGTDATLEAGVEFADLIASGFADFLQSIGGYIQWMQTPLFFWVSFALCSTILALYLINGSEEIL</sequence>
<keyword evidence="3" id="KW-1185">Reference proteome</keyword>
<name>A0ABT5HG33_9CAUL</name>
<dbReference type="Proteomes" id="UP001218579">
    <property type="component" value="Unassembled WGS sequence"/>
</dbReference>
<gene>
    <name evidence="2" type="ORF">PQU98_00440</name>
</gene>
<keyword evidence="1" id="KW-0812">Transmembrane</keyword>
<proteinExistence type="predicted"/>
<feature type="transmembrane region" description="Helical" evidence="1">
    <location>
        <begin position="35"/>
        <end position="57"/>
    </location>
</feature>
<feature type="transmembrane region" description="Helical" evidence="1">
    <location>
        <begin position="115"/>
        <end position="133"/>
    </location>
</feature>